<keyword evidence="2" id="KW-1185">Reference proteome</keyword>
<sequence>MGAIQLMLLLLLFNFSSPLSFAHIANNFYSGKLRIDEASASVSRDDNGAVSKLPILVQAVVVVGTRLEATMEMVVSLSPPGEEGVGGSYQYMLRQEPMLSPTVNAMLATLIAVVEKIGF</sequence>
<accession>A0ACB8ZF61</accession>
<gene>
    <name evidence="1" type="ORF">L1987_78961</name>
</gene>
<protein>
    <submittedName>
        <fullName evidence="1">Uncharacterized protein</fullName>
    </submittedName>
</protein>
<reference evidence="1 2" key="2">
    <citation type="journal article" date="2022" name="Mol. Ecol. Resour.">
        <title>The genomes of chicory, endive, great burdock and yacon provide insights into Asteraceae paleo-polyploidization history and plant inulin production.</title>
        <authorList>
            <person name="Fan W."/>
            <person name="Wang S."/>
            <person name="Wang H."/>
            <person name="Wang A."/>
            <person name="Jiang F."/>
            <person name="Liu H."/>
            <person name="Zhao H."/>
            <person name="Xu D."/>
            <person name="Zhang Y."/>
        </authorList>
    </citation>
    <scope>NUCLEOTIDE SEQUENCE [LARGE SCALE GENOMIC DNA]</scope>
    <source>
        <strain evidence="2">cv. Yunnan</strain>
        <tissue evidence="1">Leaves</tissue>
    </source>
</reference>
<organism evidence="1 2">
    <name type="scientific">Smallanthus sonchifolius</name>
    <dbReference type="NCBI Taxonomy" id="185202"/>
    <lineage>
        <taxon>Eukaryota</taxon>
        <taxon>Viridiplantae</taxon>
        <taxon>Streptophyta</taxon>
        <taxon>Embryophyta</taxon>
        <taxon>Tracheophyta</taxon>
        <taxon>Spermatophyta</taxon>
        <taxon>Magnoliopsida</taxon>
        <taxon>eudicotyledons</taxon>
        <taxon>Gunneridae</taxon>
        <taxon>Pentapetalae</taxon>
        <taxon>asterids</taxon>
        <taxon>campanulids</taxon>
        <taxon>Asterales</taxon>
        <taxon>Asteraceae</taxon>
        <taxon>Asteroideae</taxon>
        <taxon>Heliantheae alliance</taxon>
        <taxon>Millerieae</taxon>
        <taxon>Smallanthus</taxon>
    </lineage>
</organism>
<proteinExistence type="predicted"/>
<comment type="caution">
    <text evidence="1">The sequence shown here is derived from an EMBL/GenBank/DDBJ whole genome shotgun (WGS) entry which is preliminary data.</text>
</comment>
<evidence type="ECO:0000313" key="2">
    <source>
        <dbReference type="Proteomes" id="UP001056120"/>
    </source>
</evidence>
<dbReference type="EMBL" id="CM042043">
    <property type="protein sequence ID" value="KAI3695955.1"/>
    <property type="molecule type" value="Genomic_DNA"/>
</dbReference>
<name>A0ACB8ZF61_9ASTR</name>
<dbReference type="Proteomes" id="UP001056120">
    <property type="component" value="Linkage Group LG26"/>
</dbReference>
<evidence type="ECO:0000313" key="1">
    <source>
        <dbReference type="EMBL" id="KAI3695955.1"/>
    </source>
</evidence>
<reference evidence="2" key="1">
    <citation type="journal article" date="2022" name="Mol. Ecol. Resour.">
        <title>The genomes of chicory, endive, great burdock and yacon provide insights into Asteraceae palaeo-polyploidization history and plant inulin production.</title>
        <authorList>
            <person name="Fan W."/>
            <person name="Wang S."/>
            <person name="Wang H."/>
            <person name="Wang A."/>
            <person name="Jiang F."/>
            <person name="Liu H."/>
            <person name="Zhao H."/>
            <person name="Xu D."/>
            <person name="Zhang Y."/>
        </authorList>
    </citation>
    <scope>NUCLEOTIDE SEQUENCE [LARGE SCALE GENOMIC DNA]</scope>
    <source>
        <strain evidence="2">cv. Yunnan</strain>
    </source>
</reference>